<dbReference type="InterPro" id="IPR027417">
    <property type="entry name" value="P-loop_NTPase"/>
</dbReference>
<dbReference type="AlphaFoldDB" id="H7FNB3"/>
<evidence type="ECO:0000256" key="4">
    <source>
        <dbReference type="ARBA" id="ARBA00022840"/>
    </source>
</evidence>
<feature type="domain" description="ABC transporter" evidence="5">
    <location>
        <begin position="8"/>
        <end position="257"/>
    </location>
</feature>
<dbReference type="InterPro" id="IPR013563">
    <property type="entry name" value="Oligopep_ABC_C"/>
</dbReference>
<keyword evidence="3" id="KW-0547">Nucleotide-binding</keyword>
<dbReference type="EMBL" id="AHKF01000010">
    <property type="protein sequence ID" value="EIA09902.1"/>
    <property type="molecule type" value="Genomic_DNA"/>
</dbReference>
<accession>H7FNB3</accession>
<dbReference type="InterPro" id="IPR017871">
    <property type="entry name" value="ABC_transporter-like_CS"/>
</dbReference>
<dbReference type="Gene3D" id="3.40.50.300">
    <property type="entry name" value="P-loop containing nucleotide triphosphate hydrolases"/>
    <property type="match status" value="2"/>
</dbReference>
<feature type="domain" description="ABC transporter" evidence="5">
    <location>
        <begin position="305"/>
        <end position="555"/>
    </location>
</feature>
<dbReference type="OrthoDB" id="1115710at2"/>
<dbReference type="InterPro" id="IPR003439">
    <property type="entry name" value="ABC_transporter-like_ATP-bd"/>
</dbReference>
<keyword evidence="2" id="KW-0813">Transport</keyword>
<dbReference type="STRING" id="1086011.HJ01_00584"/>
<gene>
    <name evidence="6" type="ORF">HJ01_00584</name>
</gene>
<evidence type="ECO:0000313" key="7">
    <source>
        <dbReference type="Proteomes" id="UP000005566"/>
    </source>
</evidence>
<comment type="caution">
    <text evidence="6">The sequence shown here is derived from an EMBL/GenBank/DDBJ whole genome shotgun (WGS) entry which is preliminary data.</text>
</comment>
<evidence type="ECO:0000259" key="5">
    <source>
        <dbReference type="PROSITE" id="PS50893"/>
    </source>
</evidence>
<dbReference type="GO" id="GO:0015833">
    <property type="term" value="P:peptide transport"/>
    <property type="evidence" value="ECO:0007669"/>
    <property type="project" value="InterPro"/>
</dbReference>
<organism evidence="6 7">
    <name type="scientific">Flavobacterium frigoris (strain PS1)</name>
    <dbReference type="NCBI Taxonomy" id="1086011"/>
    <lineage>
        <taxon>Bacteria</taxon>
        <taxon>Pseudomonadati</taxon>
        <taxon>Bacteroidota</taxon>
        <taxon>Flavobacteriia</taxon>
        <taxon>Flavobacteriales</taxon>
        <taxon>Flavobacteriaceae</taxon>
        <taxon>Flavobacterium</taxon>
    </lineage>
</organism>
<comment type="similarity">
    <text evidence="1">Belongs to the ABC transporter superfamily.</text>
</comment>
<dbReference type="PATRIC" id="fig|1086011.3.peg.573"/>
<dbReference type="Proteomes" id="UP000005566">
    <property type="component" value="Unassembled WGS sequence"/>
</dbReference>
<proteinExistence type="inferred from homology"/>
<dbReference type="GO" id="GO:0005524">
    <property type="term" value="F:ATP binding"/>
    <property type="evidence" value="ECO:0007669"/>
    <property type="project" value="UniProtKB-KW"/>
</dbReference>
<dbReference type="eggNOG" id="COG4172">
    <property type="taxonomic scope" value="Bacteria"/>
</dbReference>
<dbReference type="RefSeq" id="WP_007136761.1">
    <property type="nucleotide sequence ID" value="NZ_AHKF01000010.1"/>
</dbReference>
<dbReference type="PROSITE" id="PS50893">
    <property type="entry name" value="ABC_TRANSPORTER_2"/>
    <property type="match status" value="2"/>
</dbReference>
<dbReference type="PROSITE" id="PS00211">
    <property type="entry name" value="ABC_TRANSPORTER_1"/>
    <property type="match status" value="2"/>
</dbReference>
<evidence type="ECO:0000313" key="6">
    <source>
        <dbReference type="EMBL" id="EIA09902.1"/>
    </source>
</evidence>
<dbReference type="NCBIfam" id="NF008453">
    <property type="entry name" value="PRK11308.1"/>
    <property type="match status" value="2"/>
</dbReference>
<protein>
    <submittedName>
        <fullName evidence="6">Dipeptide transport ATP-binding protein DppD</fullName>
    </submittedName>
</protein>
<dbReference type="PANTHER" id="PTHR43776:SF7">
    <property type="entry name" value="D,D-DIPEPTIDE TRANSPORT ATP-BINDING PROTEIN DDPF-RELATED"/>
    <property type="match status" value="1"/>
</dbReference>
<dbReference type="GO" id="GO:0016887">
    <property type="term" value="F:ATP hydrolysis activity"/>
    <property type="evidence" value="ECO:0007669"/>
    <property type="project" value="InterPro"/>
</dbReference>
<dbReference type="NCBIfam" id="NF007739">
    <property type="entry name" value="PRK10419.1"/>
    <property type="match status" value="2"/>
</dbReference>
<name>H7FNB3_FLAFP</name>
<dbReference type="Pfam" id="PF08352">
    <property type="entry name" value="oligo_HPY"/>
    <property type="match status" value="2"/>
</dbReference>
<dbReference type="GO" id="GO:0055085">
    <property type="term" value="P:transmembrane transport"/>
    <property type="evidence" value="ECO:0007669"/>
    <property type="project" value="UniProtKB-ARBA"/>
</dbReference>
<dbReference type="Pfam" id="PF00005">
    <property type="entry name" value="ABC_tran"/>
    <property type="match status" value="2"/>
</dbReference>
<evidence type="ECO:0000256" key="3">
    <source>
        <dbReference type="ARBA" id="ARBA00022741"/>
    </source>
</evidence>
<keyword evidence="7" id="KW-1185">Reference proteome</keyword>
<dbReference type="CDD" id="cd03257">
    <property type="entry name" value="ABC_NikE_OppD_transporters"/>
    <property type="match status" value="2"/>
</dbReference>
<dbReference type="SMART" id="SM00382">
    <property type="entry name" value="AAA"/>
    <property type="match status" value="2"/>
</dbReference>
<dbReference type="InterPro" id="IPR050319">
    <property type="entry name" value="ABC_transp_ATP-bind"/>
</dbReference>
<keyword evidence="4 6" id="KW-0067">ATP-binding</keyword>
<dbReference type="PANTHER" id="PTHR43776">
    <property type="entry name" value="TRANSPORT ATP-BINDING PROTEIN"/>
    <property type="match status" value="1"/>
</dbReference>
<dbReference type="InterPro" id="IPR003593">
    <property type="entry name" value="AAA+_ATPase"/>
</dbReference>
<dbReference type="FunFam" id="3.40.50.300:FF:000016">
    <property type="entry name" value="Oligopeptide ABC transporter ATP-binding component"/>
    <property type="match status" value="2"/>
</dbReference>
<reference evidence="6 7" key="1">
    <citation type="journal article" date="2014" name="Acta Crystallogr. D">
        <title>Structure-based characterization and antifreeze properties of a hyperactive ice-binding protein from the Antarctic bacterium Flavobacterium frigoris PS1.</title>
        <authorList>
            <person name="Do H."/>
            <person name="Kim S.J."/>
            <person name="Kim H.J."/>
            <person name="Lee J.H."/>
        </authorList>
    </citation>
    <scope>NUCLEOTIDE SEQUENCE [LARGE SCALE GENOMIC DNA]</scope>
    <source>
        <strain evidence="6 7">PS1</strain>
    </source>
</reference>
<dbReference type="SUPFAM" id="SSF52540">
    <property type="entry name" value="P-loop containing nucleoside triphosphate hydrolases"/>
    <property type="match status" value="2"/>
</dbReference>
<evidence type="ECO:0000256" key="1">
    <source>
        <dbReference type="ARBA" id="ARBA00005417"/>
    </source>
</evidence>
<sequence length="561" mass="62502">MNKPLLSINNLEISFKKEGGYNAVIKNISYDLHENEILGIVGESGSGKSVSSLAIMGLLPAHISKISEGTIVFDGKNVAHLSERELQNLRGNEIAMIFQEPMSSLNPSLKCGFQVQEILLQHTKLSKSESKAETLSLFEKVKLPEPEILFGKYPHEISGGQKQRVMIAMAIACKPQLLIADEPTTALDVTVQKEIIQLLKDIQQETGMSIIFISHDLSLVSEIAHRVLVMYKGEIVEQGEVKQIFKNPEHNYTKALIASRPSLDVRLKRLPTIQDFLSDNINSEIVTPVDRAQFHDQLYSQQPILEVINVEKEYFSTAGFFGKKSGFKAVNDVSFKLYEGETLGLVGESGCGKSTLGNAILQLDKATSGQILYRGQDITKLGNAEVKKLRKEIQIIFQDPYSSLNPRIPVGKAIMEPMQVHGLYKNDKERKAKTIEILERVGLGGEFFNRYPHEFSGGQRQRIGIARTIALQPKLIVCDESVSALDISVQAQVLNLLNELKENFGFTYIFISHDLAVVKYMSDQVLVMNKGKIEEIADADALYANPQKEYTKKLIEAIPKG</sequence>
<evidence type="ECO:0000256" key="2">
    <source>
        <dbReference type="ARBA" id="ARBA00022448"/>
    </source>
</evidence>